<accession>A0A060UQS9</accession>
<keyword evidence="4" id="KW-0143">Chaperone</keyword>
<evidence type="ECO:0000313" key="6">
    <source>
        <dbReference type="EMBL" id="SMH66519.1"/>
    </source>
</evidence>
<keyword evidence="7" id="KW-1185">Reference proteome</keyword>
<keyword evidence="3" id="KW-0067">ATP-binding</keyword>
<dbReference type="SUPFAM" id="SSF55874">
    <property type="entry name" value="ATPase domain of HSP90 chaperone/DNA topoisomerase II/histidine kinase"/>
    <property type="match status" value="1"/>
</dbReference>
<evidence type="ECO:0000256" key="3">
    <source>
        <dbReference type="ARBA" id="ARBA00022840"/>
    </source>
</evidence>
<dbReference type="AlphaFoldDB" id="A0A060UQS9"/>
<dbReference type="GO" id="GO:0051082">
    <property type="term" value="F:unfolded protein binding"/>
    <property type="evidence" value="ECO:0007669"/>
    <property type="project" value="InterPro"/>
</dbReference>
<reference evidence="5" key="2">
    <citation type="submission" date="2014-07" db="EMBL/GenBank/DDBJ databases">
        <title>Initial genome analysis of the psychrotolerant acidophile Acidithiobacillus ferrivorans CF27: insights into iron and sulfur oxidation pathways and into biofilm formation.</title>
        <authorList>
            <person name="Talla E."/>
            <person name="Hedrich S."/>
            <person name="Mangenot S."/>
            <person name="Ji B."/>
            <person name="Johnson D.B."/>
            <person name="Barbe V."/>
            <person name="Bonnefoy V."/>
        </authorList>
    </citation>
    <scope>NUCLEOTIDE SEQUENCE [LARGE SCALE GENOMIC DNA]</scope>
    <source>
        <strain evidence="5">CF27</strain>
    </source>
</reference>
<dbReference type="InterPro" id="IPR001404">
    <property type="entry name" value="Hsp90_fam"/>
</dbReference>
<organism evidence="5">
    <name type="scientific">Acidithiobacillus ferrivorans</name>
    <dbReference type="NCBI Taxonomy" id="160808"/>
    <lineage>
        <taxon>Bacteria</taxon>
        <taxon>Pseudomonadati</taxon>
        <taxon>Pseudomonadota</taxon>
        <taxon>Acidithiobacillia</taxon>
        <taxon>Acidithiobacillales</taxon>
        <taxon>Acidithiobacillaceae</taxon>
        <taxon>Acidithiobacillus</taxon>
    </lineage>
</organism>
<dbReference type="Gene3D" id="3.30.565.10">
    <property type="entry name" value="Histidine kinase-like ATPase, C-terminal domain"/>
    <property type="match status" value="1"/>
</dbReference>
<gene>
    <name evidence="6" type="ORF">AFERRI_30251</name>
    <name evidence="5" type="ORF">AFERRI_440004</name>
</gene>
<dbReference type="RefSeq" id="WP_035193791.1">
    <property type="nucleotide sequence ID" value="NZ_CCCS020000039.1"/>
</dbReference>
<evidence type="ECO:0000256" key="4">
    <source>
        <dbReference type="ARBA" id="ARBA00023186"/>
    </source>
</evidence>
<dbReference type="GO" id="GO:0016887">
    <property type="term" value="F:ATP hydrolysis activity"/>
    <property type="evidence" value="ECO:0007669"/>
    <property type="project" value="InterPro"/>
</dbReference>
<keyword evidence="2" id="KW-0547">Nucleotide-binding</keyword>
<comment type="similarity">
    <text evidence="1">Belongs to the heat shock protein 90 family.</text>
</comment>
<reference evidence="6 7" key="3">
    <citation type="submission" date="2017-03" db="EMBL/GenBank/DDBJ databases">
        <authorList>
            <person name="Regsiter A."/>
            <person name="William W."/>
        </authorList>
    </citation>
    <scope>NUCLEOTIDE SEQUENCE [LARGE SCALE GENOMIC DNA]</scope>
    <source>
        <strain evidence="6">PRJEB5721</strain>
    </source>
</reference>
<dbReference type="EMBL" id="CCCS020000039">
    <property type="protein sequence ID" value="CDQ10957.1"/>
    <property type="molecule type" value="Genomic_DNA"/>
</dbReference>
<dbReference type="Proteomes" id="UP000193925">
    <property type="component" value="Chromosome AFERRI"/>
</dbReference>
<proteinExistence type="inferred from homology"/>
<sequence length="772" mass="85300">MSNGIVFQVETTRILQILAREIYDSPLALLRENLQNAYDAVRMRFANTGTLAEGGRIDIRVGNGEISITDNGIGMNEGVLRENFWKAGSSGKRSDGARRAGVVGSFGIGAMANFGVCTRLMVETRSEGSEEVLRSVAERDSLKIAEECISLERIALERDVGTTVTALLDNEHPISPEQALQYLKPYVGLLQVPVYFNGDLISGNTIESRLPIAGRTFVQLGVRALNDNLCRGSFDVRADSNGQILIFVNDITLGGANIEGSMALVQAGGQLMGLRSYFGLAPIPAIGNYQFGGFANLSFLQPTAGREALSRESIDQVTHLVSLAERAASELLATTTGADKNNAFLQWLASHARYDLADMVSIQVLPENKDIPLGEIKSYIGTQTTHYYTGNDRQIVSTFANEGAHLLQVAQSNPRRQVQLHYVTNILKIPLVPDSAQVTRIYKGTDMTMREASVLVRIASILRDDYLISDVDLVLADISHGVTVLPEKLGEQLKIYIAKSSPLLPPLLEFYDKAYELFAQFMKDFVRVHIYPRIQQFVPSSTRDGVDALRKMLQRNRELYSYEETDLGDLEGVLGDYLSGSVSLTQVLHEALTRAKPQTQTVSREQVGSVENEVPGIAESPVTQPPEEGLEFGPSPPIIRDSISSDMKILTTSEKYPLLNNFTMLLGLSDRLMRTEAEFFRTPHTTRILWGGHRVVYIFTEATGRLSLYYDIELRKPIEHAKAGGGMFPTTTLITKKRIFVPIPDMLADEFMISAGPKQFFVRFDVLSSDVI</sequence>
<evidence type="ECO:0000313" key="7">
    <source>
        <dbReference type="Proteomes" id="UP000193925"/>
    </source>
</evidence>
<reference evidence="5" key="1">
    <citation type="submission" date="2014-03" db="EMBL/GenBank/DDBJ databases">
        <authorList>
            <person name="Genoscope - CEA"/>
        </authorList>
    </citation>
    <scope>NUCLEOTIDE SEQUENCE [LARGE SCALE GENOMIC DNA]</scope>
    <source>
        <strain evidence="5">CF27</strain>
    </source>
</reference>
<evidence type="ECO:0000313" key="5">
    <source>
        <dbReference type="EMBL" id="CDQ10957.1"/>
    </source>
</evidence>
<protein>
    <submittedName>
        <fullName evidence="5">Uncharacterized protein</fullName>
    </submittedName>
</protein>
<name>A0A060UQS9_9PROT</name>
<evidence type="ECO:0000256" key="2">
    <source>
        <dbReference type="ARBA" id="ARBA00022741"/>
    </source>
</evidence>
<dbReference type="EMBL" id="LT841305">
    <property type="protein sequence ID" value="SMH66519.1"/>
    <property type="molecule type" value="Genomic_DNA"/>
</dbReference>
<dbReference type="GO" id="GO:0005524">
    <property type="term" value="F:ATP binding"/>
    <property type="evidence" value="ECO:0007669"/>
    <property type="project" value="UniProtKB-KW"/>
</dbReference>
<evidence type="ECO:0000256" key="1">
    <source>
        <dbReference type="ARBA" id="ARBA00008239"/>
    </source>
</evidence>
<dbReference type="GO" id="GO:0140662">
    <property type="term" value="F:ATP-dependent protein folding chaperone"/>
    <property type="evidence" value="ECO:0007669"/>
    <property type="project" value="InterPro"/>
</dbReference>
<dbReference type="PANTHER" id="PTHR11528">
    <property type="entry name" value="HEAT SHOCK PROTEIN 90 FAMILY MEMBER"/>
    <property type="match status" value="1"/>
</dbReference>
<dbReference type="InterPro" id="IPR036890">
    <property type="entry name" value="HATPase_C_sf"/>
</dbReference>
<dbReference type="Pfam" id="PF13589">
    <property type="entry name" value="HATPase_c_3"/>
    <property type="match status" value="1"/>
</dbReference>